<reference evidence="1" key="1">
    <citation type="submission" date="2021-04" db="EMBL/GenBank/DDBJ databases">
        <authorList>
            <person name="Barnhill K.B."/>
            <person name="Biggs A.M."/>
            <person name="Bland J."/>
            <person name="Choudhary H.M."/>
            <person name="Crogan R.E."/>
            <person name="Finocchiaro A.B."/>
            <person name="Franco V."/>
            <person name="Fuller T.A."/>
            <person name="Hanwacker C.G."/>
            <person name="Howard Z.E."/>
            <person name="Iqbal M."/>
            <person name="Mathew A.M."/>
            <person name="Miller S."/>
            <person name="Padhye S."/>
            <person name="Rainey E."/>
            <person name="Rodriguez A."/>
            <person name="Stewart E."/>
            <person name="Otero L.A."/>
            <person name="Chase M.A."/>
            <person name="Pollenz R.S."/>
            <person name="Garlena R.A."/>
            <person name="Russell D.A."/>
            <person name="Jacobs-Sera D."/>
            <person name="Hatfull G.F."/>
        </authorList>
    </citation>
    <scope>NUCLEOTIDE SEQUENCE</scope>
</reference>
<gene>
    <name evidence="1" type="primary">68</name>
    <name evidence="1" type="ORF">SEA_VANLEE_68</name>
</gene>
<dbReference type="KEGG" id="vg:80020480"/>
<dbReference type="GeneID" id="80020480"/>
<evidence type="ECO:0000313" key="1">
    <source>
        <dbReference type="EMBL" id="QWS68185.1"/>
    </source>
</evidence>
<keyword evidence="2" id="KW-1185">Reference proteome</keyword>
<evidence type="ECO:0000313" key="2">
    <source>
        <dbReference type="Proteomes" id="UP000683422"/>
    </source>
</evidence>
<dbReference type="Proteomes" id="UP000683422">
    <property type="component" value="Segment"/>
</dbReference>
<organism evidence="1 2">
    <name type="scientific">Gordonia phage VanLee</name>
    <dbReference type="NCBI Taxonomy" id="2845816"/>
    <lineage>
        <taxon>Viruses</taxon>
        <taxon>Duplodnaviria</taxon>
        <taxon>Heunggongvirae</taxon>
        <taxon>Uroviricota</taxon>
        <taxon>Caudoviricetes</taxon>
        <taxon>Kruegerviridae</taxon>
        <taxon>Vanleevirus</taxon>
        <taxon>Vanleevirus vanlee</taxon>
    </lineage>
</organism>
<proteinExistence type="predicted"/>
<accession>A0A8F2D9F1</accession>
<sequence length="44" mass="4230">MRLAAAAACAVIALIALANGAAVVGILAGAATYAFARSARKDLA</sequence>
<dbReference type="RefSeq" id="YP_010755809.1">
    <property type="nucleotide sequence ID" value="NC_073474.1"/>
</dbReference>
<name>A0A8F2D9F1_9CAUD</name>
<dbReference type="EMBL" id="MZ028627">
    <property type="protein sequence ID" value="QWS68185.1"/>
    <property type="molecule type" value="Genomic_DNA"/>
</dbReference>
<protein>
    <submittedName>
        <fullName evidence="1">Membrane protein</fullName>
    </submittedName>
</protein>